<dbReference type="EMBL" id="NHTK01005929">
    <property type="protein sequence ID" value="PPQ71071.1"/>
    <property type="molecule type" value="Genomic_DNA"/>
</dbReference>
<dbReference type="Gene3D" id="6.10.140.2220">
    <property type="match status" value="1"/>
</dbReference>
<sequence>MEHWQAVFPQWTRGHYSMCYAFTALEDLDNPRFCWGSAVAALATLESDSNISHPIAQEWRMNRKFHKVLYRFLIAKRPQVRPVLITRINRQSSCVECESSPHSIEQEFHRKWNELKDSITPSDYDWFCSQVTLEDQSDLPSVSFWTLLSRIIRILSESLQAHSFKAITQRRSTGWPTKLSQLVPIEPLQVVEGIMQWFHIYARPEILRCLILVAGLVRYPIYGALRRQSIAATIMDSTKHVLDLTMTMMTSTENRSSQSELRWLYDTFVSCVNTLFDFTRLVLASYHPGETKSILMDGNQNKAVQLLSLISYVYPVLNYTVNNQTDSGDEEEIGHDDELDQYGVPVDVKRRACTLGCRVYRTFNIQDTIGPARPAVPYAVGIANYDKKFFFGPSTGFEAELGLSFVWGNSLDYGCFNRFCSTKWTLEGIGRKLMVCGGCSGAHYCGMACQIKDWHDKRHPHKKICAPFSKIVFHRQSQFIRLPDPDSDKVTLTVLQDSAKKRTDLETVQSIREIFRDAQLDICEKEILKEWGRSIYRSVPVRDLSWSPGFDDYTDILAVLEDQAGPFRVTPGNVSILKFATLD</sequence>
<keyword evidence="1" id="KW-0479">Metal-binding</keyword>
<evidence type="ECO:0000313" key="7">
    <source>
        <dbReference type="Proteomes" id="UP000284842"/>
    </source>
</evidence>
<evidence type="ECO:0000256" key="4">
    <source>
        <dbReference type="PROSITE-ProRule" id="PRU00134"/>
    </source>
</evidence>
<gene>
    <name evidence="6" type="ORF">CVT24_009876</name>
</gene>
<keyword evidence="2 4" id="KW-0863">Zinc-finger</keyword>
<evidence type="ECO:0000256" key="2">
    <source>
        <dbReference type="ARBA" id="ARBA00022771"/>
    </source>
</evidence>
<dbReference type="OrthoDB" id="549788at2759"/>
<dbReference type="PROSITE" id="PS50865">
    <property type="entry name" value="ZF_MYND_2"/>
    <property type="match status" value="1"/>
</dbReference>
<dbReference type="GO" id="GO:0008270">
    <property type="term" value="F:zinc ion binding"/>
    <property type="evidence" value="ECO:0007669"/>
    <property type="project" value="UniProtKB-KW"/>
</dbReference>
<dbReference type="Pfam" id="PF01753">
    <property type="entry name" value="zf-MYND"/>
    <property type="match status" value="1"/>
</dbReference>
<evidence type="ECO:0000256" key="3">
    <source>
        <dbReference type="ARBA" id="ARBA00022833"/>
    </source>
</evidence>
<dbReference type="InParanoid" id="A0A409VXV7"/>
<dbReference type="SUPFAM" id="SSF144232">
    <property type="entry name" value="HIT/MYND zinc finger-like"/>
    <property type="match status" value="1"/>
</dbReference>
<organism evidence="6 7">
    <name type="scientific">Panaeolus cyanescens</name>
    <dbReference type="NCBI Taxonomy" id="181874"/>
    <lineage>
        <taxon>Eukaryota</taxon>
        <taxon>Fungi</taxon>
        <taxon>Dikarya</taxon>
        <taxon>Basidiomycota</taxon>
        <taxon>Agaricomycotina</taxon>
        <taxon>Agaricomycetes</taxon>
        <taxon>Agaricomycetidae</taxon>
        <taxon>Agaricales</taxon>
        <taxon>Agaricineae</taxon>
        <taxon>Galeropsidaceae</taxon>
        <taxon>Panaeolus</taxon>
    </lineage>
</organism>
<dbReference type="AlphaFoldDB" id="A0A409VXV7"/>
<keyword evidence="7" id="KW-1185">Reference proteome</keyword>
<feature type="domain" description="MYND-type" evidence="5">
    <location>
        <begin position="417"/>
        <end position="465"/>
    </location>
</feature>
<dbReference type="InterPro" id="IPR002893">
    <property type="entry name" value="Znf_MYND"/>
</dbReference>
<reference evidence="6 7" key="1">
    <citation type="journal article" date="2018" name="Evol. Lett.">
        <title>Horizontal gene cluster transfer increased hallucinogenic mushroom diversity.</title>
        <authorList>
            <person name="Reynolds H.T."/>
            <person name="Vijayakumar V."/>
            <person name="Gluck-Thaler E."/>
            <person name="Korotkin H.B."/>
            <person name="Matheny P.B."/>
            <person name="Slot J.C."/>
        </authorList>
    </citation>
    <scope>NUCLEOTIDE SEQUENCE [LARGE SCALE GENOMIC DNA]</scope>
    <source>
        <strain evidence="6 7">2629</strain>
    </source>
</reference>
<dbReference type="STRING" id="181874.A0A409VXV7"/>
<comment type="caution">
    <text evidence="6">The sequence shown here is derived from an EMBL/GenBank/DDBJ whole genome shotgun (WGS) entry which is preliminary data.</text>
</comment>
<protein>
    <recommendedName>
        <fullName evidence="5">MYND-type domain-containing protein</fullName>
    </recommendedName>
</protein>
<keyword evidence="3" id="KW-0862">Zinc</keyword>
<evidence type="ECO:0000259" key="5">
    <source>
        <dbReference type="PROSITE" id="PS50865"/>
    </source>
</evidence>
<name>A0A409VXV7_9AGAR</name>
<dbReference type="Proteomes" id="UP000284842">
    <property type="component" value="Unassembled WGS sequence"/>
</dbReference>
<accession>A0A409VXV7</accession>
<evidence type="ECO:0000313" key="6">
    <source>
        <dbReference type="EMBL" id="PPQ71071.1"/>
    </source>
</evidence>
<evidence type="ECO:0000256" key="1">
    <source>
        <dbReference type="ARBA" id="ARBA00022723"/>
    </source>
</evidence>
<proteinExistence type="predicted"/>